<accession>A0ACB9C1C6</accession>
<reference evidence="1 2" key="2">
    <citation type="journal article" date="2022" name="Mol. Ecol. Resour.">
        <title>The genomes of chicory, endive, great burdock and yacon provide insights into Asteraceae paleo-polyploidization history and plant inulin production.</title>
        <authorList>
            <person name="Fan W."/>
            <person name="Wang S."/>
            <person name="Wang H."/>
            <person name="Wang A."/>
            <person name="Jiang F."/>
            <person name="Liu H."/>
            <person name="Zhao H."/>
            <person name="Xu D."/>
            <person name="Zhang Y."/>
        </authorList>
    </citation>
    <scope>NUCLEOTIDE SEQUENCE [LARGE SCALE GENOMIC DNA]</scope>
    <source>
        <strain evidence="2">cv. Niubang</strain>
    </source>
</reference>
<gene>
    <name evidence="1" type="ORF">L6452_16751</name>
</gene>
<sequence length="133" mass="15808">MRGGNLLFSGLHRFLTVEFRWRNCFERVIGCCLHAYFFPCLNRKISSSPREGHFSCNFQIEALKRRTSIEEIVVVLLQNKHPQLPAISSLALYKKCNSVEMEPHTKMNIARRNWKRDYIHRLYVYNGLHVFQH</sequence>
<organism evidence="1 2">
    <name type="scientific">Arctium lappa</name>
    <name type="common">Greater burdock</name>
    <name type="synonym">Lappa major</name>
    <dbReference type="NCBI Taxonomy" id="4217"/>
    <lineage>
        <taxon>Eukaryota</taxon>
        <taxon>Viridiplantae</taxon>
        <taxon>Streptophyta</taxon>
        <taxon>Embryophyta</taxon>
        <taxon>Tracheophyta</taxon>
        <taxon>Spermatophyta</taxon>
        <taxon>Magnoliopsida</taxon>
        <taxon>eudicotyledons</taxon>
        <taxon>Gunneridae</taxon>
        <taxon>Pentapetalae</taxon>
        <taxon>asterids</taxon>
        <taxon>campanulids</taxon>
        <taxon>Asterales</taxon>
        <taxon>Asteraceae</taxon>
        <taxon>Carduoideae</taxon>
        <taxon>Cardueae</taxon>
        <taxon>Arctiinae</taxon>
        <taxon>Arctium</taxon>
    </lineage>
</organism>
<protein>
    <submittedName>
        <fullName evidence="1">Uncharacterized protein</fullName>
    </submittedName>
</protein>
<comment type="caution">
    <text evidence="1">The sequence shown here is derived from an EMBL/GenBank/DDBJ whole genome shotgun (WGS) entry which is preliminary data.</text>
</comment>
<dbReference type="EMBL" id="CM042051">
    <property type="protein sequence ID" value="KAI3728121.1"/>
    <property type="molecule type" value="Genomic_DNA"/>
</dbReference>
<reference evidence="2" key="1">
    <citation type="journal article" date="2022" name="Mol. Ecol. Resour.">
        <title>The genomes of chicory, endive, great burdock and yacon provide insights into Asteraceae palaeo-polyploidization history and plant inulin production.</title>
        <authorList>
            <person name="Fan W."/>
            <person name="Wang S."/>
            <person name="Wang H."/>
            <person name="Wang A."/>
            <person name="Jiang F."/>
            <person name="Liu H."/>
            <person name="Zhao H."/>
            <person name="Xu D."/>
            <person name="Zhang Y."/>
        </authorList>
    </citation>
    <scope>NUCLEOTIDE SEQUENCE [LARGE SCALE GENOMIC DNA]</scope>
    <source>
        <strain evidence="2">cv. Niubang</strain>
    </source>
</reference>
<proteinExistence type="predicted"/>
<dbReference type="Proteomes" id="UP001055879">
    <property type="component" value="Linkage Group LG05"/>
</dbReference>
<evidence type="ECO:0000313" key="2">
    <source>
        <dbReference type="Proteomes" id="UP001055879"/>
    </source>
</evidence>
<keyword evidence="2" id="KW-1185">Reference proteome</keyword>
<name>A0ACB9C1C6_ARCLA</name>
<evidence type="ECO:0000313" key="1">
    <source>
        <dbReference type="EMBL" id="KAI3728121.1"/>
    </source>
</evidence>